<dbReference type="PROSITE" id="PS50943">
    <property type="entry name" value="HTH_CROC1"/>
    <property type="match status" value="1"/>
</dbReference>
<dbReference type="Proteomes" id="UP000057820">
    <property type="component" value="Chromosome 1"/>
</dbReference>
<dbReference type="KEGG" id="nfr:ERS450000_02596"/>
<dbReference type="GO" id="GO:0003677">
    <property type="term" value="F:DNA binding"/>
    <property type="evidence" value="ECO:0007669"/>
    <property type="project" value="InterPro"/>
</dbReference>
<dbReference type="CDD" id="cd00093">
    <property type="entry name" value="HTH_XRE"/>
    <property type="match status" value="1"/>
</dbReference>
<evidence type="ECO:0000313" key="3">
    <source>
        <dbReference type="Proteomes" id="UP000057820"/>
    </source>
</evidence>
<protein>
    <recommendedName>
        <fullName evidence="1">HTH cro/C1-type domain-containing protein</fullName>
    </recommendedName>
</protein>
<accession>A0A0H5NPI9</accession>
<reference evidence="3" key="1">
    <citation type="submission" date="2015-03" db="EMBL/GenBank/DDBJ databases">
        <authorList>
            <consortium name="Pathogen Informatics"/>
        </authorList>
    </citation>
    <scope>NUCLEOTIDE SEQUENCE [LARGE SCALE GENOMIC DNA]</scope>
    <source>
        <strain evidence="3">NCTC11134</strain>
    </source>
</reference>
<dbReference type="SUPFAM" id="SSF47413">
    <property type="entry name" value="lambda repressor-like DNA-binding domains"/>
    <property type="match status" value="1"/>
</dbReference>
<sequence length="203" mass="22350">MQTEPTTWTVPALIAKNVARIRDVRRLTVRQLSERMTTIGAGMLPSAITNIEKGKRTVTVENLLCLAAALNASPADFLGADDRDLISVAPKLEPVKPVVLRGWMTDATPLHIRDGADYDDARSELLAAAPEWYRVAQERQQRTFRHPAMASLNTLRSFVVSAILDEETVEPALLAESLRTALEEVSGYVNLLANSLERKGSDD</sequence>
<evidence type="ECO:0000313" key="2">
    <source>
        <dbReference type="EMBL" id="CRY77795.1"/>
    </source>
</evidence>
<evidence type="ECO:0000259" key="1">
    <source>
        <dbReference type="PROSITE" id="PS50943"/>
    </source>
</evidence>
<dbReference type="InterPro" id="IPR001387">
    <property type="entry name" value="Cro/C1-type_HTH"/>
</dbReference>
<dbReference type="EMBL" id="LN868938">
    <property type="protein sequence ID" value="CRY77795.1"/>
    <property type="molecule type" value="Genomic_DNA"/>
</dbReference>
<organism evidence="2 3">
    <name type="scientific">Nocardia farcinica</name>
    <dbReference type="NCBI Taxonomy" id="37329"/>
    <lineage>
        <taxon>Bacteria</taxon>
        <taxon>Bacillati</taxon>
        <taxon>Actinomycetota</taxon>
        <taxon>Actinomycetes</taxon>
        <taxon>Mycobacteriales</taxon>
        <taxon>Nocardiaceae</taxon>
        <taxon>Nocardia</taxon>
    </lineage>
</organism>
<dbReference type="Gene3D" id="1.10.260.40">
    <property type="entry name" value="lambda repressor-like DNA-binding domains"/>
    <property type="match status" value="1"/>
</dbReference>
<name>A0A0H5NPI9_NOCFR</name>
<proteinExistence type="predicted"/>
<feature type="domain" description="HTH cro/C1-type" evidence="1">
    <location>
        <begin position="18"/>
        <end position="77"/>
    </location>
</feature>
<dbReference type="RefSeq" id="WP_060592731.1">
    <property type="nucleotide sequence ID" value="NZ_CP031418.1"/>
</dbReference>
<gene>
    <name evidence="2" type="ORF">ERS450000_02596</name>
</gene>
<dbReference type="AlphaFoldDB" id="A0A0H5NPI9"/>
<dbReference type="InterPro" id="IPR010982">
    <property type="entry name" value="Lambda_DNA-bd_dom_sf"/>
</dbReference>
<dbReference type="SMART" id="SM00530">
    <property type="entry name" value="HTH_XRE"/>
    <property type="match status" value="1"/>
</dbReference>